<dbReference type="STRING" id="286115.A0A507DLU5"/>
<accession>A0A507DLU5</accession>
<dbReference type="InterPro" id="IPR003131">
    <property type="entry name" value="T1-type_BTB"/>
</dbReference>
<dbReference type="InterPro" id="IPR011333">
    <property type="entry name" value="SKP1/BTB/POZ_sf"/>
</dbReference>
<evidence type="ECO:0000313" key="7">
    <source>
        <dbReference type="Proteomes" id="UP000320475"/>
    </source>
</evidence>
<evidence type="ECO:0000256" key="2">
    <source>
        <dbReference type="SAM" id="Phobius"/>
    </source>
</evidence>
<evidence type="ECO:0000313" key="6">
    <source>
        <dbReference type="Proteomes" id="UP000317494"/>
    </source>
</evidence>
<dbReference type="Pfam" id="PF02214">
    <property type="entry name" value="BTB_2"/>
    <property type="match status" value="1"/>
</dbReference>
<dbReference type="GO" id="GO:0051260">
    <property type="term" value="P:protein homooligomerization"/>
    <property type="evidence" value="ECO:0007669"/>
    <property type="project" value="InterPro"/>
</dbReference>
<sequence length="361" mass="39958">MRRDHYNAASAPPTTPQITFEDDQEYITIKRLGGSATPCSTSNGPSTASNMKNMDIDNRITTAGISRASTIDFETPLTLLSQAVIQLFVTFAVLLKQSPIPDGIVHLTELTANAWVSLNKEYALQKKLLIMMEVIMRIQIFLVSVLLTAILRGLVAFQKTRGYQELMEEKTTSSSSFPSMSNIKPALSPLSPTSANTVHIPLPSIPEDVVTVSVGGVRVSTTWGTLTSENSVFNGVGSNGGGTCVKGIWWRDGLFFVDRDGCHFRHILNHMRGIDTISQIEDQQILKELVLESEFYQLGRLRRQLEMMLGREPCIMSPPLRPPVAPPCPPRSRNPTNTSSSLRFSYEKMKAIVPNPLQSYM</sequence>
<dbReference type="Proteomes" id="UP000320475">
    <property type="component" value="Unassembled WGS sequence"/>
</dbReference>
<dbReference type="InterPro" id="IPR000210">
    <property type="entry name" value="BTB/POZ_dom"/>
</dbReference>
<dbReference type="SMART" id="SM00225">
    <property type="entry name" value="BTB"/>
    <property type="match status" value="1"/>
</dbReference>
<dbReference type="PANTHER" id="PTHR11145:SF8">
    <property type="entry name" value="RE57120P"/>
    <property type="match status" value="1"/>
</dbReference>
<dbReference type="OrthoDB" id="2414723at2759"/>
<evidence type="ECO:0000256" key="1">
    <source>
        <dbReference type="SAM" id="MobiDB-lite"/>
    </source>
</evidence>
<dbReference type="SUPFAM" id="SSF54695">
    <property type="entry name" value="POZ domain"/>
    <property type="match status" value="1"/>
</dbReference>
<reference evidence="6 7" key="1">
    <citation type="journal article" date="2019" name="Sci. Rep.">
        <title>Comparative genomics of chytrid fungi reveal insights into the obligate biotrophic and pathogenic lifestyle of Synchytrium endobioticum.</title>
        <authorList>
            <person name="van de Vossenberg B.T.L.H."/>
            <person name="Warris S."/>
            <person name="Nguyen H.D.T."/>
            <person name="van Gent-Pelzer M.P.E."/>
            <person name="Joly D.L."/>
            <person name="van de Geest H.C."/>
            <person name="Bonants P.J.M."/>
            <person name="Smith D.S."/>
            <person name="Levesque C.A."/>
            <person name="van der Lee T.A.J."/>
        </authorList>
    </citation>
    <scope>NUCLEOTIDE SEQUENCE [LARGE SCALE GENOMIC DNA]</scope>
    <source>
        <strain evidence="4 7">LEV6574</strain>
        <strain evidence="5 6">MB42</strain>
    </source>
</reference>
<evidence type="ECO:0000259" key="3">
    <source>
        <dbReference type="SMART" id="SM00225"/>
    </source>
</evidence>
<keyword evidence="2" id="KW-1133">Transmembrane helix</keyword>
<evidence type="ECO:0000313" key="5">
    <source>
        <dbReference type="EMBL" id="TPX53995.1"/>
    </source>
</evidence>
<dbReference type="EMBL" id="QEAN01000010">
    <property type="protein sequence ID" value="TPX53995.1"/>
    <property type="molecule type" value="Genomic_DNA"/>
</dbReference>
<proteinExistence type="predicted"/>
<protein>
    <recommendedName>
        <fullName evidence="3">BTB domain-containing protein</fullName>
    </recommendedName>
</protein>
<feature type="region of interest" description="Disordered" evidence="1">
    <location>
        <begin position="319"/>
        <end position="340"/>
    </location>
</feature>
<keyword evidence="6" id="KW-1185">Reference proteome</keyword>
<dbReference type="AlphaFoldDB" id="A0A507DLU5"/>
<dbReference type="VEuPathDB" id="FungiDB:SeMB42_g00510"/>
<dbReference type="EMBL" id="QEAM01000001">
    <property type="protein sequence ID" value="TPX51870.1"/>
    <property type="molecule type" value="Genomic_DNA"/>
</dbReference>
<feature type="domain" description="BTB" evidence="3">
    <location>
        <begin position="208"/>
        <end position="313"/>
    </location>
</feature>
<gene>
    <name evidence="4" type="ORF">SeLEV6574_g00063</name>
    <name evidence="5" type="ORF">SeMB42_g00510</name>
</gene>
<evidence type="ECO:0000313" key="4">
    <source>
        <dbReference type="EMBL" id="TPX51870.1"/>
    </source>
</evidence>
<comment type="caution">
    <text evidence="4">The sequence shown here is derived from an EMBL/GenBank/DDBJ whole genome shotgun (WGS) entry which is preliminary data.</text>
</comment>
<feature type="compositionally biased region" description="Pro residues" evidence="1">
    <location>
        <begin position="319"/>
        <end position="332"/>
    </location>
</feature>
<keyword evidence="2" id="KW-0812">Transmembrane</keyword>
<keyword evidence="2" id="KW-0472">Membrane</keyword>
<dbReference type="InterPro" id="IPR045068">
    <property type="entry name" value="BACURD1-3"/>
</dbReference>
<organism evidence="4 7">
    <name type="scientific">Synchytrium endobioticum</name>
    <dbReference type="NCBI Taxonomy" id="286115"/>
    <lineage>
        <taxon>Eukaryota</taxon>
        <taxon>Fungi</taxon>
        <taxon>Fungi incertae sedis</taxon>
        <taxon>Chytridiomycota</taxon>
        <taxon>Chytridiomycota incertae sedis</taxon>
        <taxon>Chytridiomycetes</taxon>
        <taxon>Synchytriales</taxon>
        <taxon>Synchytriaceae</taxon>
        <taxon>Synchytrium</taxon>
    </lineage>
</organism>
<dbReference type="Gene3D" id="3.30.710.10">
    <property type="entry name" value="Potassium Channel Kv1.1, Chain A"/>
    <property type="match status" value="1"/>
</dbReference>
<dbReference type="Proteomes" id="UP000317494">
    <property type="component" value="Unassembled WGS sequence"/>
</dbReference>
<feature type="transmembrane region" description="Helical" evidence="2">
    <location>
        <begin position="134"/>
        <end position="157"/>
    </location>
</feature>
<dbReference type="PANTHER" id="PTHR11145">
    <property type="entry name" value="BTB/POZ DOMAIN-CONTAINING ADAPTER FOR CUL3-MEDIATED RHOA DEGRADATION PROTEIN FAMILY MEMBER"/>
    <property type="match status" value="1"/>
</dbReference>
<name>A0A507DLU5_9FUNG</name>